<keyword evidence="3 9" id="KW-1003">Cell membrane</keyword>
<dbReference type="HAMAP" id="MF_00237">
    <property type="entry name" value="TatB"/>
    <property type="match status" value="1"/>
</dbReference>
<evidence type="ECO:0000256" key="8">
    <source>
        <dbReference type="ARBA" id="ARBA00023136"/>
    </source>
</evidence>
<dbReference type="InterPro" id="IPR018448">
    <property type="entry name" value="TatB"/>
</dbReference>
<keyword evidence="10" id="KW-0175">Coiled coil</keyword>
<comment type="function">
    <text evidence="9">Part of the twin-arginine translocation (Tat) system that transports large folded proteins containing a characteristic twin-arginine motif in their signal peptide across membranes. Together with TatC, TatB is part of a receptor directly interacting with Tat signal peptides. TatB may form an oligomeric binding site that transiently accommodates folded Tat precursor proteins before their translocation.</text>
</comment>
<feature type="region of interest" description="Disordered" evidence="11">
    <location>
        <begin position="88"/>
        <end position="139"/>
    </location>
</feature>
<evidence type="ECO:0000313" key="13">
    <source>
        <dbReference type="EMBL" id="SNT73712.1"/>
    </source>
</evidence>
<keyword evidence="4 9" id="KW-0812">Transmembrane</keyword>
<evidence type="ECO:0000256" key="2">
    <source>
        <dbReference type="ARBA" id="ARBA00022448"/>
    </source>
</evidence>
<evidence type="ECO:0000256" key="5">
    <source>
        <dbReference type="ARBA" id="ARBA00022927"/>
    </source>
</evidence>
<evidence type="ECO:0000256" key="12">
    <source>
        <dbReference type="SAM" id="Phobius"/>
    </source>
</evidence>
<comment type="similarity">
    <text evidence="9">Belongs to the TatB family.</text>
</comment>
<sequence length="139" mass="14999">MNLLPQFGFFELIMVAVIALVVVGPKDLPRLMRAAGRMAAQARRMAGEFAAAFDQMAREAEMEEMRKEIESLKRDNVFAEAKRAVDEAARPVEEAVREEAGELRDATRRPISPAPAVAADGTGADEETDAAPARNGAAS</sequence>
<evidence type="ECO:0000256" key="4">
    <source>
        <dbReference type="ARBA" id="ARBA00022692"/>
    </source>
</evidence>
<dbReference type="Pfam" id="PF02416">
    <property type="entry name" value="TatA_B_E"/>
    <property type="match status" value="1"/>
</dbReference>
<name>A0A239PUV3_9PROT</name>
<gene>
    <name evidence="9" type="primary">tatB</name>
    <name evidence="13" type="ORF">SAMN06297382_1954</name>
</gene>
<proteinExistence type="inferred from homology"/>
<dbReference type="Gene3D" id="1.20.5.3310">
    <property type="match status" value="1"/>
</dbReference>
<dbReference type="Proteomes" id="UP000198346">
    <property type="component" value="Unassembled WGS sequence"/>
</dbReference>
<dbReference type="GO" id="GO:0043953">
    <property type="term" value="P:protein transport by the Tat complex"/>
    <property type="evidence" value="ECO:0007669"/>
    <property type="project" value="UniProtKB-UniRule"/>
</dbReference>
<protein>
    <recommendedName>
        <fullName evidence="9">Sec-independent protein translocase protein TatB</fullName>
    </recommendedName>
</protein>
<comment type="subcellular location">
    <subcellularLocation>
        <location evidence="9">Cell membrane</location>
        <topology evidence="9">Single-pass membrane protein</topology>
    </subcellularLocation>
    <subcellularLocation>
        <location evidence="1">Membrane</location>
        <topology evidence="1">Single-pass membrane protein</topology>
    </subcellularLocation>
</comment>
<evidence type="ECO:0000256" key="3">
    <source>
        <dbReference type="ARBA" id="ARBA00022475"/>
    </source>
</evidence>
<keyword evidence="14" id="KW-1185">Reference proteome</keyword>
<evidence type="ECO:0000313" key="14">
    <source>
        <dbReference type="Proteomes" id="UP000198346"/>
    </source>
</evidence>
<dbReference type="AlphaFoldDB" id="A0A239PUV3"/>
<keyword evidence="7 9" id="KW-0811">Translocation</keyword>
<accession>A0A239PUV3</accession>
<comment type="subunit">
    <text evidence="9">The Tat system comprises two distinct complexes: a TatABC complex, containing multiple copies of TatA, TatB and TatC subunits, and a separate TatA complex, containing only TatA subunits. Substrates initially bind to the TatABC complex, which probably triggers association of the separate TatA complex to form the active translocon.</text>
</comment>
<evidence type="ECO:0000256" key="10">
    <source>
        <dbReference type="SAM" id="Coils"/>
    </source>
</evidence>
<dbReference type="GO" id="GO:0008320">
    <property type="term" value="F:protein transmembrane transporter activity"/>
    <property type="evidence" value="ECO:0007669"/>
    <property type="project" value="UniProtKB-UniRule"/>
</dbReference>
<feature type="compositionally biased region" description="Basic and acidic residues" evidence="11">
    <location>
        <begin position="88"/>
        <end position="108"/>
    </location>
</feature>
<keyword evidence="5 9" id="KW-0653">Protein transport</keyword>
<dbReference type="NCBIfam" id="TIGR01410">
    <property type="entry name" value="tatB"/>
    <property type="match status" value="1"/>
</dbReference>
<dbReference type="RefSeq" id="WP_089412399.1">
    <property type="nucleotide sequence ID" value="NZ_FZQA01000003.1"/>
</dbReference>
<keyword evidence="6 9" id="KW-1133">Transmembrane helix</keyword>
<dbReference type="InterPro" id="IPR003369">
    <property type="entry name" value="TatA/B/E"/>
</dbReference>
<feature type="transmembrane region" description="Helical" evidence="12">
    <location>
        <begin position="6"/>
        <end position="23"/>
    </location>
</feature>
<evidence type="ECO:0000256" key="1">
    <source>
        <dbReference type="ARBA" id="ARBA00004167"/>
    </source>
</evidence>
<keyword evidence="2 9" id="KW-0813">Transport</keyword>
<reference evidence="13 14" key="1">
    <citation type="submission" date="2017-07" db="EMBL/GenBank/DDBJ databases">
        <authorList>
            <person name="Sun Z.S."/>
            <person name="Albrecht U."/>
            <person name="Echele G."/>
            <person name="Lee C.C."/>
        </authorList>
    </citation>
    <scope>NUCLEOTIDE SEQUENCE [LARGE SCALE GENOMIC DNA]</scope>
    <source>
        <strain evidence="13 14">CGMCC 1.12710</strain>
    </source>
</reference>
<evidence type="ECO:0000256" key="6">
    <source>
        <dbReference type="ARBA" id="ARBA00022989"/>
    </source>
</evidence>
<dbReference type="GO" id="GO:0033281">
    <property type="term" value="C:TAT protein transport complex"/>
    <property type="evidence" value="ECO:0007669"/>
    <property type="project" value="UniProtKB-UniRule"/>
</dbReference>
<organism evidence="13 14">
    <name type="scientific">Amphiplicatus metriothermophilus</name>
    <dbReference type="NCBI Taxonomy" id="1519374"/>
    <lineage>
        <taxon>Bacteria</taxon>
        <taxon>Pseudomonadati</taxon>
        <taxon>Pseudomonadota</taxon>
        <taxon>Alphaproteobacteria</taxon>
        <taxon>Parvularculales</taxon>
        <taxon>Parvularculaceae</taxon>
        <taxon>Amphiplicatus</taxon>
    </lineage>
</organism>
<dbReference type="OrthoDB" id="7206969at2"/>
<dbReference type="EMBL" id="FZQA01000003">
    <property type="protein sequence ID" value="SNT73712.1"/>
    <property type="molecule type" value="Genomic_DNA"/>
</dbReference>
<evidence type="ECO:0000256" key="11">
    <source>
        <dbReference type="SAM" id="MobiDB-lite"/>
    </source>
</evidence>
<keyword evidence="8 9" id="KW-0472">Membrane</keyword>
<dbReference type="PRINTS" id="PR01506">
    <property type="entry name" value="TATBPROTEIN"/>
</dbReference>
<feature type="coiled-coil region" evidence="10">
    <location>
        <begin position="55"/>
        <end position="82"/>
    </location>
</feature>
<evidence type="ECO:0000256" key="9">
    <source>
        <dbReference type="HAMAP-Rule" id="MF_00237"/>
    </source>
</evidence>
<evidence type="ECO:0000256" key="7">
    <source>
        <dbReference type="ARBA" id="ARBA00023010"/>
    </source>
</evidence>